<gene>
    <name evidence="2" type="ORF">D1970_07880</name>
</gene>
<keyword evidence="1" id="KW-0472">Membrane</keyword>
<protein>
    <submittedName>
        <fullName evidence="2">Uncharacterized protein</fullName>
    </submittedName>
</protein>
<reference evidence="2 3" key="1">
    <citation type="submission" date="2018-08" db="EMBL/GenBank/DDBJ databases">
        <title>Bacillus jemisoniae sp. nov., Bacillus chryseoplanitiae sp. nov., Bacillus resnikiae sp. nov., and Bacillus frankliniae sp. nov., isolated from Viking spacecraft and associated surfaces.</title>
        <authorList>
            <person name="Seuylemezian A."/>
            <person name="Vaishampayan P."/>
        </authorList>
    </citation>
    <scope>NUCLEOTIDE SEQUENCE [LARGE SCALE GENOMIC DNA]</scope>
    <source>
        <strain evidence="2 3">JJ-247</strain>
    </source>
</reference>
<dbReference type="Proteomes" id="UP000265816">
    <property type="component" value="Unassembled WGS sequence"/>
</dbReference>
<proteinExistence type="predicted"/>
<name>A0A398B7T5_9BACI</name>
<keyword evidence="1" id="KW-1133">Transmembrane helix</keyword>
<dbReference type="RefSeq" id="WP_119112335.1">
    <property type="nucleotide sequence ID" value="NZ_CBCSEO010000014.1"/>
</dbReference>
<feature type="transmembrane region" description="Helical" evidence="1">
    <location>
        <begin position="37"/>
        <end position="55"/>
    </location>
</feature>
<keyword evidence="3" id="KW-1185">Reference proteome</keyword>
<evidence type="ECO:0000313" key="2">
    <source>
        <dbReference type="EMBL" id="RID86015.1"/>
    </source>
</evidence>
<evidence type="ECO:0000256" key="1">
    <source>
        <dbReference type="SAM" id="Phobius"/>
    </source>
</evidence>
<comment type="caution">
    <text evidence="2">The sequence shown here is derived from an EMBL/GenBank/DDBJ whole genome shotgun (WGS) entry which is preliminary data.</text>
</comment>
<sequence>MRKFLTAISLTLFFYTALYFCLMVANSLSKIGLDGRIPFIAATIAPIIGLIIAFFGKGKLKGASIGLNVMVILFFDYYFILGLFWDA</sequence>
<evidence type="ECO:0000313" key="3">
    <source>
        <dbReference type="Proteomes" id="UP000265816"/>
    </source>
</evidence>
<dbReference type="EMBL" id="QWVT01000014">
    <property type="protein sequence ID" value="RID86015.1"/>
    <property type="molecule type" value="Genomic_DNA"/>
</dbReference>
<keyword evidence="1" id="KW-0812">Transmembrane</keyword>
<dbReference type="AlphaFoldDB" id="A0A398B7T5"/>
<organism evidence="2 3">
    <name type="scientific">Mesobacillus zeae</name>
    <dbReference type="NCBI Taxonomy" id="1917180"/>
    <lineage>
        <taxon>Bacteria</taxon>
        <taxon>Bacillati</taxon>
        <taxon>Bacillota</taxon>
        <taxon>Bacilli</taxon>
        <taxon>Bacillales</taxon>
        <taxon>Bacillaceae</taxon>
        <taxon>Mesobacillus</taxon>
    </lineage>
</organism>
<feature type="transmembrane region" description="Helical" evidence="1">
    <location>
        <begin position="67"/>
        <end position="85"/>
    </location>
</feature>
<accession>A0A398B7T5</accession>